<organism evidence="2 3">
    <name type="scientific">Uliginosibacterium aquaticum</name>
    <dbReference type="NCBI Taxonomy" id="2731212"/>
    <lineage>
        <taxon>Bacteria</taxon>
        <taxon>Pseudomonadati</taxon>
        <taxon>Pseudomonadota</taxon>
        <taxon>Betaproteobacteria</taxon>
        <taxon>Rhodocyclales</taxon>
        <taxon>Zoogloeaceae</taxon>
        <taxon>Uliginosibacterium</taxon>
    </lineage>
</organism>
<dbReference type="InterPro" id="IPR044048">
    <property type="entry name" value="Big_12"/>
</dbReference>
<dbReference type="RefSeq" id="WP_170022995.1">
    <property type="nucleotide sequence ID" value="NZ_JABCSC020000005.1"/>
</dbReference>
<feature type="domain" description="Bacterial Ig-like" evidence="1">
    <location>
        <begin position="381"/>
        <end position="480"/>
    </location>
</feature>
<feature type="domain" description="Bacterial Ig-like" evidence="1">
    <location>
        <begin position="899"/>
        <end position="995"/>
    </location>
</feature>
<proteinExistence type="predicted"/>
<feature type="domain" description="Bacterial Ig-like" evidence="1">
    <location>
        <begin position="1107"/>
        <end position="1203"/>
    </location>
</feature>
<evidence type="ECO:0000259" key="1">
    <source>
        <dbReference type="Pfam" id="PF19078"/>
    </source>
</evidence>
<dbReference type="InterPro" id="IPR013783">
    <property type="entry name" value="Ig-like_fold"/>
</dbReference>
<dbReference type="NCBIfam" id="NF033510">
    <property type="entry name" value="Ca_tandemer"/>
    <property type="match status" value="6"/>
</dbReference>
<protein>
    <submittedName>
        <fullName evidence="2">Retention module-containing protein</fullName>
    </submittedName>
</protein>
<feature type="domain" description="Bacterial Ig-like" evidence="1">
    <location>
        <begin position="281"/>
        <end position="378"/>
    </location>
</feature>
<feature type="domain" description="Bacterial Ig-like" evidence="1">
    <location>
        <begin position="691"/>
        <end position="787"/>
    </location>
</feature>
<name>A0ABX2IR18_9RHOO</name>
<dbReference type="EMBL" id="JABCSC020000005">
    <property type="protein sequence ID" value="NSL56678.1"/>
    <property type="molecule type" value="Genomic_DNA"/>
</dbReference>
<dbReference type="NCBIfam" id="NF033682">
    <property type="entry name" value="retention_LapA"/>
    <property type="match status" value="1"/>
</dbReference>
<reference evidence="2 3" key="1">
    <citation type="submission" date="2020-06" db="EMBL/GenBank/DDBJ databases">
        <title>Draft genome of Uliginosibacterium sp. IMCC34675.</title>
        <authorList>
            <person name="Song J."/>
        </authorList>
    </citation>
    <scope>NUCLEOTIDE SEQUENCE [LARGE SCALE GENOMIC DNA]</scope>
    <source>
        <strain evidence="2 3">IMCC34675</strain>
    </source>
</reference>
<dbReference type="PANTHER" id="PTHR34677">
    <property type="match status" value="1"/>
</dbReference>
<feature type="non-terminal residue" evidence="2">
    <location>
        <position position="1502"/>
    </location>
</feature>
<accession>A0ABX2IR18</accession>
<comment type="caution">
    <text evidence="2">The sequence shown here is derived from an EMBL/GenBank/DDBJ whole genome shotgun (WGS) entry which is preliminary data.</text>
</comment>
<dbReference type="Pfam" id="PF19078">
    <property type="entry name" value="Big_12"/>
    <property type="match status" value="7"/>
</dbReference>
<keyword evidence="3" id="KW-1185">Reference proteome</keyword>
<sequence length="1502" mass="146160">MAASKSTTPALSANVVRIDGKAYLRTPEGLIALKAGDRIEQGQEIVVDAKGQLQIRLPNGELLDLGGGRSVRADEDMLGQNTERSEAAVKTPSATDAEAVLAALNAGEDPFATLDPAAAGLGAGGAEGGHGFVRLLRITEELSPLEFQSGTSFVAEAINIPNGNDDTPQAATPAGIQPPSPSISLNSNITPDDIINATEAGQSIAITGSVGGDAKVGDTVTLTVNGKDFVGTVAADKSFSINVPGADLVADNDSTIDARVITTDAAGNTSSATSRESYSVDTNPPSVVVNVTDSALNSGDKVSTVTFTFSEAPGGFSAADITAVGGTISGLTATSDPRIFTATFTATDGFSGTGSVTVANASYTDSAGNPGTSGSDTVAIDTVAPGVSVNIVDTALNNGDKISTVTFTFSEAPSGFSAADITAVGGTISGLTATADPKVFTATFTATDGFSGTGSVTVANASYTDAAGNSGTAGSDTVAINTVAPGVTVDIVDTALNVADKVSTVTFSFSEAPVGFTAADITAVGGTISGLTATADPKVFSATFTANDAFTGTASVSVAAGSYTNAAGNAGTAGSDSVPVDTAPPVPTITLDASITPDDIINATEAGQSIAITGTVGGDAKVGDTVTLTVNGKDFSGTVVSTAGVLGFSIAVPGADLVADSNATIQASVSTTDAAGNSASATDTEAYSVNTGAPTVTVDIVDAALNVADKVSTVTFSFSEAPVGFTAADISAVGGTVTGLTQVDATHWTATFTANDAFTGTASVSVAAGSYTNAAGNAGTAGTDSVPVDTAPPVPTITLDASITPDDIINATEAGQSIAITGTVGGDAKAGDTVTLTVNGKDFSGTVVSTAGVLGFSIAVPGADLVADSNATIDARVTTTDAAGNSASATDTEGYSVNTGAPTVTVDIVDAALNVADKVSTVTFSFSEAPVGFTAADISAVGGTVTGLTQVDATHWTATFTANDAFTGTASVSVAAGSYTNAAGNAGTAGTDSVPVDTAPPVPTITLDASITPDDIINATEAGQSIAITGTVGGDAKAGDTVTLTVNGKDFSGTVVSTAGVLGFSIAVPGADLVADSDATIDARVTTTDAAGNSASATDTEAYSVNTGAPTVTVDIVDAALNVADKVSTVTFSFSEAPVGFTAADISAVGGTVTGLTQVDATHWTATFTANDAFTGTASVSVAAGSYTNAAGNAGTAGTDSVPVDTAAPVPTITLDASITPDDIINATEAGQSIAITGTVGGDAKVGDTVILTVNGKDFSGTVVSTAGVLGFSIAVPGADLVADSDATIDARVTTTDAAGNSASATDTEGYSVNTGAPTVTVDIVDAALNVADKVSTVTFSFSEAPVGFTAADISAVGGTVSGLTQVDATHWTATFTANDAFTGTASVSVAAGSYTNAAGNAGTAGTDSVPVDTAPPVPTITLDAAITPDDIINATEAGQSIAITGVVGGDAKVGDTVTLTVNGKDFSGSVVSTAGVLGFSIAVPGADLVADSDATIQASVT</sequence>
<dbReference type="Gene3D" id="2.60.40.10">
    <property type="entry name" value="Immunoglobulins"/>
    <property type="match status" value="6"/>
</dbReference>
<feature type="domain" description="Bacterial Ig-like" evidence="1">
    <location>
        <begin position="1315"/>
        <end position="1411"/>
    </location>
</feature>
<dbReference type="InterPro" id="IPR047777">
    <property type="entry name" value="LapA-like_RM"/>
</dbReference>
<evidence type="ECO:0000313" key="3">
    <source>
        <dbReference type="Proteomes" id="UP000778523"/>
    </source>
</evidence>
<evidence type="ECO:0000313" key="2">
    <source>
        <dbReference type="EMBL" id="NSL56678.1"/>
    </source>
</evidence>
<feature type="domain" description="Bacterial Ig-like" evidence="1">
    <location>
        <begin position="482"/>
        <end position="579"/>
    </location>
</feature>
<gene>
    <name evidence="2" type="ORF">HJ583_016720</name>
</gene>
<dbReference type="PANTHER" id="PTHR34677:SF3">
    <property type="entry name" value="BACTERIAL IG-LIKE DOMAIN-CONTAINING PROTEIN"/>
    <property type="match status" value="1"/>
</dbReference>
<dbReference type="NCBIfam" id="NF012196">
    <property type="entry name" value="Ig_like_ice"/>
    <property type="match status" value="6"/>
</dbReference>
<dbReference type="Proteomes" id="UP000778523">
    <property type="component" value="Unassembled WGS sequence"/>
</dbReference>
<dbReference type="InterPro" id="IPR049826">
    <property type="entry name" value="Ig-like_ice"/>
</dbReference>